<reference evidence="3" key="1">
    <citation type="journal article" date="2022" name="Front. Microbiol.">
        <title>New perspectives on an old grouping: The genomic and phenotypic variability of Oxalobacter formigenes and the implications for calcium oxalate stone prevention.</title>
        <authorList>
            <person name="Chmiel J.A."/>
            <person name="Carr C."/>
            <person name="Stuivenberg G.A."/>
            <person name="Venema R."/>
            <person name="Chanyi R.M."/>
            <person name="Al K.F."/>
            <person name="Giguere D."/>
            <person name="Say H."/>
            <person name="Akouris P.P."/>
            <person name="Dominguez Romero S.A."/>
            <person name="Kwong A."/>
            <person name="Tai V."/>
            <person name="Koval S.F."/>
            <person name="Razvi H."/>
            <person name="Bjazevic J."/>
            <person name="Burton J.P."/>
        </authorList>
    </citation>
    <scope>NUCLEOTIDE SEQUENCE</scope>
    <source>
        <strain evidence="3">HOxNP-1</strain>
    </source>
</reference>
<keyword evidence="1" id="KW-0175">Coiled coil</keyword>
<sequence>MVQNPEARNLDRINNTSCSPMVPVQSCHIAECKKMAEKNKKLIKKLEAKQKKALQRKFLSPEYLMSLYQQSWQND</sequence>
<proteinExistence type="predicted"/>
<evidence type="ECO:0000313" key="3">
    <source>
        <dbReference type="EMBL" id="WAV96875.1"/>
    </source>
</evidence>
<dbReference type="Proteomes" id="UP001164819">
    <property type="component" value="Chromosome"/>
</dbReference>
<dbReference type="EMBL" id="CP098248">
    <property type="protein sequence ID" value="WAV96875.1"/>
    <property type="molecule type" value="Genomic_DNA"/>
</dbReference>
<keyword evidence="4" id="KW-1185">Reference proteome</keyword>
<evidence type="ECO:0000256" key="1">
    <source>
        <dbReference type="SAM" id="Coils"/>
    </source>
</evidence>
<dbReference type="Proteomes" id="UP001164794">
    <property type="component" value="Chromosome"/>
</dbReference>
<dbReference type="EMBL" id="CP098251">
    <property type="protein sequence ID" value="WAV91091.1"/>
    <property type="molecule type" value="Genomic_DNA"/>
</dbReference>
<gene>
    <name evidence="3" type="ORF">NB645_08655</name>
    <name evidence="2" type="ORF">NB646_09785</name>
</gene>
<accession>A0A9E9LDB4</accession>
<reference evidence="2" key="2">
    <citation type="journal article" date="2022" name="Front. Microbiol.">
        <title>New perspectives on an old grouping: The genomic and phenotypic variability of Oxalobacter formigenes and the implications for calcium oxalate stone prevention.</title>
        <authorList>
            <person name="Chmiel J.A."/>
            <person name="Carr C."/>
            <person name="Stuivenberg G.A."/>
            <person name="Venema R."/>
            <person name="Chanyi R.M."/>
            <person name="Al K.F."/>
            <person name="Giguere D."/>
            <person name="Say H."/>
            <person name="Akouris P.P."/>
            <person name="Dominguez Romero S.A."/>
            <person name="Kwong A."/>
            <person name="Tai V."/>
            <person name="Koval S.F."/>
            <person name="Razvi H."/>
            <person name="Bjazevic J."/>
            <person name="Burton J.P."/>
        </authorList>
    </citation>
    <scope>NUCLEOTIDE SEQUENCE</scope>
    <source>
        <strain evidence="2">OxK</strain>
    </source>
</reference>
<evidence type="ECO:0000313" key="2">
    <source>
        <dbReference type="EMBL" id="WAV91091.1"/>
    </source>
</evidence>
<protein>
    <submittedName>
        <fullName evidence="2">Uncharacterized protein</fullName>
    </submittedName>
</protein>
<dbReference type="AlphaFoldDB" id="A0A9E9LDB4"/>
<organism evidence="2">
    <name type="scientific">Oxalobacter aliiformigenes</name>
    <dbReference type="NCBI Taxonomy" id="2946593"/>
    <lineage>
        <taxon>Bacteria</taxon>
        <taxon>Pseudomonadati</taxon>
        <taxon>Pseudomonadota</taxon>
        <taxon>Betaproteobacteria</taxon>
        <taxon>Burkholderiales</taxon>
        <taxon>Oxalobacteraceae</taxon>
        <taxon>Oxalobacter</taxon>
    </lineage>
</organism>
<dbReference type="RefSeq" id="WP_269264354.1">
    <property type="nucleotide sequence ID" value="NZ_CP098248.1"/>
</dbReference>
<feature type="coiled-coil region" evidence="1">
    <location>
        <begin position="29"/>
        <end position="56"/>
    </location>
</feature>
<name>A0A9E9LDB4_9BURK</name>
<evidence type="ECO:0000313" key="4">
    <source>
        <dbReference type="Proteomes" id="UP001164794"/>
    </source>
</evidence>